<gene>
    <name evidence="2" type="ORF">LCPAC404_00290</name>
</gene>
<keyword evidence="1" id="KW-0812">Transmembrane</keyword>
<keyword evidence="1" id="KW-1133">Transmembrane helix</keyword>
<sequence>MGSQISLNRLEEDVTNDILIQSNQSCSATCNNVIEGTTIIVSGRVKDININQQCTASTAGCVMSSTLDAQLDNILSSISDQEQSFTDSMISFVISSQVDENDVKQIIHNKLSNISNAVCNANSSNLNSNTLVYVTGTGGDINISQSGDAIASCIMDVMSKISVFNSQAAENTQAQTRENVFVALFSSIGGIILVAGIILILVLFLPKILDKAGGTGKAVEAKGGAEAGPESGGALAQLKTMASGISKSDVKAAVEGILPEVESVVAANPELLALL</sequence>
<feature type="transmembrane region" description="Helical" evidence="1">
    <location>
        <begin position="180"/>
        <end position="205"/>
    </location>
</feature>
<proteinExistence type="predicted"/>
<evidence type="ECO:0000256" key="1">
    <source>
        <dbReference type="SAM" id="Phobius"/>
    </source>
</evidence>
<reference evidence="2" key="1">
    <citation type="journal article" date="2019" name="MBio">
        <title>Virus Genomes from Deep Sea Sediments Expand the Ocean Megavirome and Support Independent Origins of Viral Gigantism.</title>
        <authorList>
            <person name="Backstrom D."/>
            <person name="Yutin N."/>
            <person name="Jorgensen S.L."/>
            <person name="Dharamshi J."/>
            <person name="Homa F."/>
            <person name="Zaremba-Niedwiedzka K."/>
            <person name="Spang A."/>
            <person name="Wolf Y.I."/>
            <person name="Koonin E.V."/>
            <person name="Ettema T.J."/>
        </authorList>
    </citation>
    <scope>NUCLEOTIDE SEQUENCE</scope>
</reference>
<dbReference type="EMBL" id="MK500594">
    <property type="protein sequence ID" value="QBK93325.1"/>
    <property type="molecule type" value="Genomic_DNA"/>
</dbReference>
<keyword evidence="1" id="KW-0472">Membrane</keyword>
<organism evidence="2">
    <name type="scientific">Pithovirus LCPAC404</name>
    <dbReference type="NCBI Taxonomy" id="2506597"/>
    <lineage>
        <taxon>Viruses</taxon>
        <taxon>Pithoviruses</taxon>
    </lineage>
</organism>
<accession>A0A481ZCX7</accession>
<protein>
    <submittedName>
        <fullName evidence="2">Lipid membrane protein</fullName>
    </submittedName>
</protein>
<name>A0A481ZCX7_9VIRU</name>
<evidence type="ECO:0000313" key="2">
    <source>
        <dbReference type="EMBL" id="QBK93325.1"/>
    </source>
</evidence>